<dbReference type="GO" id="GO:0005886">
    <property type="term" value="C:plasma membrane"/>
    <property type="evidence" value="ECO:0007669"/>
    <property type="project" value="TreeGrafter"/>
</dbReference>
<feature type="transmembrane region" description="Helical" evidence="6">
    <location>
        <begin position="253"/>
        <end position="274"/>
    </location>
</feature>
<sequence>MKPIVKNTATAATPVSLLAGMAIASPVALNIFAPVMPELAVTFNTSTFTIQLGFTLYLFTLAIGQLISGPLADRYGRRPVLLWGFILHIAGCLLGIMAAEAWQLLLARVLQAAGGCTGMLLARSIVLDQHGKDQAAGMLGYITLGIASAQAIAPTMGGYLSLLAGWQSVFWLSMALGSIIWLGALLYLPESDKIDQNSKGFLDSFKRYNCVLSSPGYLWYALSCTMIACGFFIFITSAPFVVAKHMQGSPVDYGNWFILVAGGFWLGSLTAGKVSAKAGTNRMIKLGNYISGAGSLLMLGLFIVDSPSYLSLFLPMALFTFGRGLSQPNAQASAISATSGAKATATGMLGFLQLLIGSLMAQLTPLLMKMGLVVLPLVLLSMVLLAAYCYYRGVKACTAC</sequence>
<dbReference type="InterPro" id="IPR020846">
    <property type="entry name" value="MFS_dom"/>
</dbReference>
<keyword evidence="2" id="KW-0813">Transport</keyword>
<feature type="transmembrane region" description="Helical" evidence="6">
    <location>
        <begin position="48"/>
        <end position="68"/>
    </location>
</feature>
<feature type="transmembrane region" description="Helical" evidence="6">
    <location>
        <begin position="286"/>
        <end position="303"/>
    </location>
</feature>
<dbReference type="Gene3D" id="1.20.1720.10">
    <property type="entry name" value="Multidrug resistance protein D"/>
    <property type="match status" value="1"/>
</dbReference>
<protein>
    <submittedName>
        <fullName evidence="8">MFS transporter, DHA1 family, bicyclomycin/chloramphenicol resistance protein</fullName>
    </submittedName>
</protein>
<dbReference type="PANTHER" id="PTHR23502">
    <property type="entry name" value="MAJOR FACILITATOR SUPERFAMILY"/>
    <property type="match status" value="1"/>
</dbReference>
<dbReference type="KEGG" id="njp:NEJAP_1951"/>
<dbReference type="EMBL" id="AP014546">
    <property type="protein sequence ID" value="BBB29901.1"/>
    <property type="molecule type" value="Genomic_DNA"/>
</dbReference>
<evidence type="ECO:0000256" key="2">
    <source>
        <dbReference type="ARBA" id="ARBA00022448"/>
    </source>
</evidence>
<dbReference type="InterPro" id="IPR011701">
    <property type="entry name" value="MFS"/>
</dbReference>
<organism evidence="8 9">
    <name type="scientific">Neptunomonas japonica JAMM 1380</name>
    <dbReference type="NCBI Taxonomy" id="1441457"/>
    <lineage>
        <taxon>Bacteria</taxon>
        <taxon>Pseudomonadati</taxon>
        <taxon>Pseudomonadota</taxon>
        <taxon>Gammaproteobacteria</taxon>
        <taxon>Oceanospirillales</taxon>
        <taxon>Oceanospirillaceae</taxon>
        <taxon>Neptunomonas</taxon>
    </lineage>
</organism>
<evidence type="ECO:0000256" key="4">
    <source>
        <dbReference type="ARBA" id="ARBA00022989"/>
    </source>
</evidence>
<keyword evidence="5 6" id="KW-0472">Membrane</keyword>
<evidence type="ECO:0000313" key="8">
    <source>
        <dbReference type="EMBL" id="BBB29901.1"/>
    </source>
</evidence>
<dbReference type="SUPFAM" id="SSF103473">
    <property type="entry name" value="MFS general substrate transporter"/>
    <property type="match status" value="1"/>
</dbReference>
<evidence type="ECO:0000256" key="6">
    <source>
        <dbReference type="SAM" id="Phobius"/>
    </source>
</evidence>
<dbReference type="CDD" id="cd17320">
    <property type="entry name" value="MFS_MdfA_MDR_like"/>
    <property type="match status" value="1"/>
</dbReference>
<dbReference type="RefSeq" id="WP_201347126.1">
    <property type="nucleotide sequence ID" value="NZ_AP014546.1"/>
</dbReference>
<dbReference type="GO" id="GO:0015385">
    <property type="term" value="F:sodium:proton antiporter activity"/>
    <property type="evidence" value="ECO:0007669"/>
    <property type="project" value="TreeGrafter"/>
</dbReference>
<accession>A0A7R6PIU4</accession>
<evidence type="ECO:0000256" key="3">
    <source>
        <dbReference type="ARBA" id="ARBA00022692"/>
    </source>
</evidence>
<dbReference type="InterPro" id="IPR005829">
    <property type="entry name" value="Sugar_transporter_CS"/>
</dbReference>
<proteinExistence type="predicted"/>
<feature type="transmembrane region" description="Helical" evidence="6">
    <location>
        <begin position="138"/>
        <end position="162"/>
    </location>
</feature>
<comment type="subcellular location">
    <subcellularLocation>
        <location evidence="1">Membrane</location>
        <topology evidence="1">Multi-pass membrane protein</topology>
    </subcellularLocation>
</comment>
<feature type="transmembrane region" description="Helical" evidence="6">
    <location>
        <begin position="370"/>
        <end position="391"/>
    </location>
</feature>
<feature type="transmembrane region" description="Helical" evidence="6">
    <location>
        <begin position="217"/>
        <end position="241"/>
    </location>
</feature>
<dbReference type="Pfam" id="PF07690">
    <property type="entry name" value="MFS_1"/>
    <property type="match status" value="1"/>
</dbReference>
<gene>
    <name evidence="8" type="ORF">NEJAP_1951</name>
</gene>
<feature type="transmembrane region" description="Helical" evidence="6">
    <location>
        <begin position="309"/>
        <end position="326"/>
    </location>
</feature>
<dbReference type="PROSITE" id="PS50850">
    <property type="entry name" value="MFS"/>
    <property type="match status" value="1"/>
</dbReference>
<dbReference type="Proteomes" id="UP000595332">
    <property type="component" value="Chromosome"/>
</dbReference>
<keyword evidence="3 6" id="KW-0812">Transmembrane</keyword>
<name>A0A7R6PIU4_9GAMM</name>
<feature type="transmembrane region" description="Helical" evidence="6">
    <location>
        <begin position="168"/>
        <end position="188"/>
    </location>
</feature>
<evidence type="ECO:0000313" key="9">
    <source>
        <dbReference type="Proteomes" id="UP000595332"/>
    </source>
</evidence>
<feature type="domain" description="Major facilitator superfamily (MFS) profile" evidence="7">
    <location>
        <begin position="8"/>
        <end position="395"/>
    </location>
</feature>
<dbReference type="PROSITE" id="PS00216">
    <property type="entry name" value="SUGAR_TRANSPORT_1"/>
    <property type="match status" value="1"/>
</dbReference>
<dbReference type="PANTHER" id="PTHR23502:SF132">
    <property type="entry name" value="POLYAMINE TRANSPORTER 2-RELATED"/>
    <property type="match status" value="1"/>
</dbReference>
<keyword evidence="4 6" id="KW-1133">Transmembrane helix</keyword>
<dbReference type="AlphaFoldDB" id="A0A7R6PIU4"/>
<keyword evidence="9" id="KW-1185">Reference proteome</keyword>
<evidence type="ECO:0000256" key="5">
    <source>
        <dbReference type="ARBA" id="ARBA00023136"/>
    </source>
</evidence>
<dbReference type="InterPro" id="IPR036259">
    <property type="entry name" value="MFS_trans_sf"/>
</dbReference>
<evidence type="ECO:0000259" key="7">
    <source>
        <dbReference type="PROSITE" id="PS50850"/>
    </source>
</evidence>
<feature type="transmembrane region" description="Helical" evidence="6">
    <location>
        <begin position="80"/>
        <end position="99"/>
    </location>
</feature>
<evidence type="ECO:0000256" key="1">
    <source>
        <dbReference type="ARBA" id="ARBA00004141"/>
    </source>
</evidence>
<dbReference type="GO" id="GO:1990961">
    <property type="term" value="P:xenobiotic detoxification by transmembrane export across the plasma membrane"/>
    <property type="evidence" value="ECO:0007669"/>
    <property type="project" value="TreeGrafter"/>
</dbReference>
<reference evidence="8 9" key="1">
    <citation type="journal article" date="2008" name="Int. J. Syst. Evol. Microbiol.">
        <title>Neptunomonas japonica sp. nov., an Osedax japonicus symbiont-like bacterium isolated from sediment adjacent to sperm whale carcasses off Kagoshima, Japan.</title>
        <authorList>
            <person name="Miyazaki M."/>
            <person name="Nogi Y."/>
            <person name="Fujiwara Y."/>
            <person name="Kawato M."/>
            <person name="Kubokawa K."/>
            <person name="Horikoshi K."/>
        </authorList>
    </citation>
    <scope>NUCLEOTIDE SEQUENCE [LARGE SCALE GENOMIC DNA]</scope>
    <source>
        <strain evidence="8 9">JAMM 1380</strain>
    </source>
</reference>
<feature type="transmembrane region" description="Helical" evidence="6">
    <location>
        <begin position="105"/>
        <end position="126"/>
    </location>
</feature>